<dbReference type="Pfam" id="PF13302">
    <property type="entry name" value="Acetyltransf_3"/>
    <property type="match status" value="1"/>
</dbReference>
<dbReference type="PANTHER" id="PTHR43415">
    <property type="entry name" value="SPERMIDINE N(1)-ACETYLTRANSFERASE"/>
    <property type="match status" value="1"/>
</dbReference>
<feature type="domain" description="N-acetyltransferase" evidence="1">
    <location>
        <begin position="8"/>
        <end position="174"/>
    </location>
</feature>
<name>A0AAW6UA83_9MOLU</name>
<dbReference type="Gene3D" id="3.40.630.30">
    <property type="match status" value="1"/>
</dbReference>
<dbReference type="InterPro" id="IPR016181">
    <property type="entry name" value="Acyl_CoA_acyltransferase"/>
</dbReference>
<comment type="caution">
    <text evidence="2">The sequence shown here is derived from an EMBL/GenBank/DDBJ whole genome shotgun (WGS) entry which is preliminary data.</text>
</comment>
<reference evidence="2" key="1">
    <citation type="submission" date="2023-05" db="EMBL/GenBank/DDBJ databases">
        <title>Mariniplasma microaerophilum sp. nov., a novel anaerobic mollicute isolated from terrestrial mud volcano, Taman Peninsula, Russia.</title>
        <authorList>
            <person name="Khomyakova M.A."/>
            <person name="Merkel A.Y."/>
            <person name="Slobodkin A.I."/>
        </authorList>
    </citation>
    <scope>NUCLEOTIDE SEQUENCE</scope>
    <source>
        <strain evidence="2">M4Ah</strain>
    </source>
</reference>
<dbReference type="RefSeq" id="WP_282839522.1">
    <property type="nucleotide sequence ID" value="NZ_JASCXW010000017.1"/>
</dbReference>
<organism evidence="2 3">
    <name type="scientific">Peloplasma aerotolerans</name>
    <dbReference type="NCBI Taxonomy" id="3044389"/>
    <lineage>
        <taxon>Bacteria</taxon>
        <taxon>Bacillati</taxon>
        <taxon>Mycoplasmatota</taxon>
        <taxon>Mollicutes</taxon>
        <taxon>Acholeplasmatales</taxon>
        <taxon>Acholeplasmataceae</taxon>
        <taxon>Peloplasma</taxon>
    </lineage>
</organism>
<proteinExistence type="predicted"/>
<dbReference type="EMBL" id="JASCXW010000017">
    <property type="protein sequence ID" value="MDI6453093.1"/>
    <property type="molecule type" value="Genomic_DNA"/>
</dbReference>
<accession>A0AAW6UA83</accession>
<keyword evidence="3" id="KW-1185">Reference proteome</keyword>
<dbReference type="AlphaFoldDB" id="A0AAW6UA83"/>
<sequence length="182" mass="21934">MMNNEHNIELRLFNERDVEDAIYWFTKEIEWMDWDAPWEKDDPFDANQYKANKLKQIETRNMYQLQPRMEIYLDGITHIGWVSHYLMNDNFEYDVEGKHVAIGLVIPEVKYRNLGFGSKAIQLYLDLVWSHGYQKVYLQTWSGNTPMIHTAIKIGFYEINRFKDFRIIYGQKYDALTFVIEK</sequence>
<evidence type="ECO:0000259" key="1">
    <source>
        <dbReference type="PROSITE" id="PS51186"/>
    </source>
</evidence>
<protein>
    <submittedName>
        <fullName evidence="2">GNAT family protein</fullName>
        <ecNumber evidence="2">2.-.-.-</ecNumber>
    </submittedName>
</protein>
<dbReference type="PROSITE" id="PS51186">
    <property type="entry name" value="GNAT"/>
    <property type="match status" value="1"/>
</dbReference>
<dbReference type="InterPro" id="IPR000182">
    <property type="entry name" value="GNAT_dom"/>
</dbReference>
<gene>
    <name evidence="2" type="ORF">QJ521_05925</name>
</gene>
<keyword evidence="2" id="KW-0808">Transferase</keyword>
<dbReference type="GO" id="GO:0016747">
    <property type="term" value="F:acyltransferase activity, transferring groups other than amino-acyl groups"/>
    <property type="evidence" value="ECO:0007669"/>
    <property type="project" value="InterPro"/>
</dbReference>
<dbReference type="Proteomes" id="UP001431532">
    <property type="component" value="Unassembled WGS sequence"/>
</dbReference>
<evidence type="ECO:0000313" key="3">
    <source>
        <dbReference type="Proteomes" id="UP001431532"/>
    </source>
</evidence>
<evidence type="ECO:0000313" key="2">
    <source>
        <dbReference type="EMBL" id="MDI6453093.1"/>
    </source>
</evidence>
<dbReference type="PANTHER" id="PTHR43415:SF4">
    <property type="entry name" value="N-ACETYLTRANSFERASE DOMAIN-CONTAINING PROTEIN"/>
    <property type="match status" value="1"/>
</dbReference>
<dbReference type="EC" id="2.-.-.-" evidence="2"/>
<dbReference type="SUPFAM" id="SSF55729">
    <property type="entry name" value="Acyl-CoA N-acyltransferases (Nat)"/>
    <property type="match status" value="1"/>
</dbReference>